<feature type="region of interest" description="Disordered" evidence="5">
    <location>
        <begin position="418"/>
        <end position="468"/>
    </location>
</feature>
<feature type="transmembrane region" description="Helical" evidence="6">
    <location>
        <begin position="73"/>
        <end position="92"/>
    </location>
</feature>
<gene>
    <name evidence="8" type="ORF">C882_2854</name>
</gene>
<dbReference type="Gene3D" id="1.20.1250.20">
    <property type="entry name" value="MFS general substrate transporter like domains"/>
    <property type="match status" value="2"/>
</dbReference>
<dbReference type="InterPro" id="IPR005828">
    <property type="entry name" value="MFS_sugar_transport-like"/>
</dbReference>
<dbReference type="CDD" id="cd17477">
    <property type="entry name" value="MFS_YcaD_like"/>
    <property type="match status" value="1"/>
</dbReference>
<dbReference type="RefSeq" id="WP_009542845.1">
    <property type="nucleotide sequence ID" value="NZ_ANHY01000033.1"/>
</dbReference>
<proteinExistence type="predicted"/>
<feature type="transmembrane region" description="Helical" evidence="6">
    <location>
        <begin position="43"/>
        <end position="61"/>
    </location>
</feature>
<feature type="transmembrane region" description="Helical" evidence="6">
    <location>
        <begin position="131"/>
        <end position="154"/>
    </location>
</feature>
<dbReference type="InterPro" id="IPR047200">
    <property type="entry name" value="MFS_YcaD-like"/>
</dbReference>
<sequence length="468" mass="49114">MVTAVAAIGALLLSVAIMVMGNGLQGTLITVRANIEAFNAAEIGLLVSGYYAGFIAGCWAAPHMVVRVGHIRTFAAMSVIAAATILIYPIIVEPWVWWVMRAIAGLALAGLYTVIESWLNDRATNENRGALFSIYRAVDLSAMTAGLMLLNIAAPEGFELFSLAALLMSLALVPVAMTRGVAPAPVAAARLQLRRLYTASPLGVVGVFMVAMANAASMGLIPVFVQRSGFGVEAVAFAMAALVVGGALAQYPVGWLSDRFDRRSVVIVFTILAVLGGGGVAVVSIYGGGFTGIVAATAVFGAITMPLYSLLIAHVNDHLEPHEFVVASGGLLLIYGLGAVVGPLIASFVMLERPPWLLFAYTSTVFGVLVAYSLWRVTRRPPPLPSEQGDFVMPLSPLATPQSFELDPRADTDAIAEMDIMEPVEERPPVTTVAEPTAPASQNTGPEPEAGPAPPETPPETRGPPPRG</sequence>
<dbReference type="GO" id="GO:0005886">
    <property type="term" value="C:plasma membrane"/>
    <property type="evidence" value="ECO:0007669"/>
    <property type="project" value="TreeGrafter"/>
</dbReference>
<dbReference type="OrthoDB" id="9810614at2"/>
<comment type="caution">
    <text evidence="8">The sequence shown here is derived from an EMBL/GenBank/DDBJ whole genome shotgun (WGS) entry which is preliminary data.</text>
</comment>
<name>K9HBY9_9PROT</name>
<evidence type="ECO:0000313" key="9">
    <source>
        <dbReference type="Proteomes" id="UP000009881"/>
    </source>
</evidence>
<evidence type="ECO:0000256" key="2">
    <source>
        <dbReference type="ARBA" id="ARBA00022692"/>
    </source>
</evidence>
<dbReference type="PROSITE" id="PS50850">
    <property type="entry name" value="MFS"/>
    <property type="match status" value="1"/>
</dbReference>
<dbReference type="Pfam" id="PF00083">
    <property type="entry name" value="Sugar_tr"/>
    <property type="match status" value="1"/>
</dbReference>
<feature type="transmembrane region" description="Helical" evidence="6">
    <location>
        <begin position="202"/>
        <end position="224"/>
    </location>
</feature>
<reference evidence="8 9" key="1">
    <citation type="journal article" date="2013" name="Genome Announc.">
        <title>Draft Genome Sequence of an Alphaproteobacterium, Caenispirillum salinarum AK4(T), Isolated from a Solar Saltern.</title>
        <authorList>
            <person name="Khatri I."/>
            <person name="Singh A."/>
            <person name="Korpole S."/>
            <person name="Pinnaka A.K."/>
            <person name="Subramanian S."/>
        </authorList>
    </citation>
    <scope>NUCLEOTIDE SEQUENCE [LARGE SCALE GENOMIC DNA]</scope>
    <source>
        <strain evidence="8 9">AK4</strain>
    </source>
</reference>
<feature type="domain" description="Major facilitator superfamily (MFS) profile" evidence="7">
    <location>
        <begin position="2"/>
        <end position="379"/>
    </location>
</feature>
<feature type="transmembrane region" description="Helical" evidence="6">
    <location>
        <begin position="98"/>
        <end position="119"/>
    </location>
</feature>
<protein>
    <submittedName>
        <fullName evidence="8">Twin-arginine translocation pathway signal</fullName>
    </submittedName>
</protein>
<feature type="transmembrane region" description="Helical" evidence="6">
    <location>
        <begin position="324"/>
        <end position="350"/>
    </location>
</feature>
<dbReference type="SUPFAM" id="SSF103473">
    <property type="entry name" value="MFS general substrate transporter"/>
    <property type="match status" value="1"/>
</dbReference>
<feature type="transmembrane region" description="Helical" evidence="6">
    <location>
        <begin position="160"/>
        <end position="182"/>
    </location>
</feature>
<keyword evidence="2 6" id="KW-0812">Transmembrane</keyword>
<accession>K9HBY9</accession>
<evidence type="ECO:0000256" key="4">
    <source>
        <dbReference type="ARBA" id="ARBA00023136"/>
    </source>
</evidence>
<dbReference type="AlphaFoldDB" id="K9HBY9"/>
<feature type="transmembrane region" description="Helical" evidence="6">
    <location>
        <begin position="356"/>
        <end position="375"/>
    </location>
</feature>
<dbReference type="PANTHER" id="PTHR23521">
    <property type="entry name" value="TRANSPORTER MFS SUPERFAMILY"/>
    <property type="match status" value="1"/>
</dbReference>
<dbReference type="PANTHER" id="PTHR23521:SF3">
    <property type="entry name" value="MFS TRANSPORTER"/>
    <property type="match status" value="1"/>
</dbReference>
<dbReference type="eggNOG" id="COG2814">
    <property type="taxonomic scope" value="Bacteria"/>
</dbReference>
<keyword evidence="3 6" id="KW-1133">Transmembrane helix</keyword>
<dbReference type="InterPro" id="IPR011701">
    <property type="entry name" value="MFS"/>
</dbReference>
<dbReference type="Pfam" id="PF07690">
    <property type="entry name" value="MFS_1"/>
    <property type="match status" value="1"/>
</dbReference>
<keyword evidence="4 6" id="KW-0472">Membrane</keyword>
<evidence type="ECO:0000259" key="7">
    <source>
        <dbReference type="PROSITE" id="PS50850"/>
    </source>
</evidence>
<feature type="compositionally biased region" description="Low complexity" evidence="5">
    <location>
        <begin position="429"/>
        <end position="448"/>
    </location>
</feature>
<feature type="transmembrane region" description="Helical" evidence="6">
    <location>
        <begin position="230"/>
        <end position="253"/>
    </location>
</feature>
<dbReference type="STRING" id="1238182.C882_2854"/>
<feature type="transmembrane region" description="Helical" evidence="6">
    <location>
        <begin position="265"/>
        <end position="286"/>
    </location>
</feature>
<dbReference type="InterPro" id="IPR036259">
    <property type="entry name" value="MFS_trans_sf"/>
</dbReference>
<feature type="transmembrane region" description="Helical" evidence="6">
    <location>
        <begin position="292"/>
        <end position="312"/>
    </location>
</feature>
<dbReference type="Proteomes" id="UP000009881">
    <property type="component" value="Unassembled WGS sequence"/>
</dbReference>
<comment type="subcellular location">
    <subcellularLocation>
        <location evidence="1">Membrane</location>
    </subcellularLocation>
</comment>
<evidence type="ECO:0000256" key="5">
    <source>
        <dbReference type="SAM" id="MobiDB-lite"/>
    </source>
</evidence>
<evidence type="ECO:0000256" key="1">
    <source>
        <dbReference type="ARBA" id="ARBA00004370"/>
    </source>
</evidence>
<evidence type="ECO:0000256" key="6">
    <source>
        <dbReference type="SAM" id="Phobius"/>
    </source>
</evidence>
<dbReference type="InterPro" id="IPR020846">
    <property type="entry name" value="MFS_dom"/>
</dbReference>
<keyword evidence="9" id="KW-1185">Reference proteome</keyword>
<organism evidence="8 9">
    <name type="scientific">Caenispirillum salinarum AK4</name>
    <dbReference type="NCBI Taxonomy" id="1238182"/>
    <lineage>
        <taxon>Bacteria</taxon>
        <taxon>Pseudomonadati</taxon>
        <taxon>Pseudomonadota</taxon>
        <taxon>Alphaproteobacteria</taxon>
        <taxon>Rhodospirillales</taxon>
        <taxon>Novispirillaceae</taxon>
        <taxon>Caenispirillum</taxon>
    </lineage>
</organism>
<evidence type="ECO:0000256" key="3">
    <source>
        <dbReference type="ARBA" id="ARBA00022989"/>
    </source>
</evidence>
<dbReference type="GO" id="GO:0022857">
    <property type="term" value="F:transmembrane transporter activity"/>
    <property type="evidence" value="ECO:0007669"/>
    <property type="project" value="InterPro"/>
</dbReference>
<evidence type="ECO:0000313" key="8">
    <source>
        <dbReference type="EMBL" id="EKV26276.1"/>
    </source>
</evidence>
<feature type="compositionally biased region" description="Pro residues" evidence="5">
    <location>
        <begin position="449"/>
        <end position="468"/>
    </location>
</feature>
<dbReference type="EMBL" id="ANHY01000033">
    <property type="protein sequence ID" value="EKV26276.1"/>
    <property type="molecule type" value="Genomic_DNA"/>
</dbReference>
<dbReference type="PATRIC" id="fig|1238182.3.peg.4405"/>